<evidence type="ECO:0000256" key="2">
    <source>
        <dbReference type="SAM" id="Phobius"/>
    </source>
</evidence>
<feature type="compositionally biased region" description="Polar residues" evidence="1">
    <location>
        <begin position="594"/>
        <end position="606"/>
    </location>
</feature>
<protein>
    <submittedName>
        <fullName evidence="3">Uncharacterized protein</fullName>
    </submittedName>
</protein>
<keyword evidence="2" id="KW-0812">Transmembrane</keyword>
<feature type="region of interest" description="Disordered" evidence="1">
    <location>
        <begin position="559"/>
        <end position="579"/>
    </location>
</feature>
<keyword evidence="2" id="KW-1133">Transmembrane helix</keyword>
<dbReference type="Proteomes" id="UP001470230">
    <property type="component" value="Unassembled WGS sequence"/>
</dbReference>
<feature type="region of interest" description="Disordered" evidence="1">
    <location>
        <begin position="654"/>
        <end position="769"/>
    </location>
</feature>
<gene>
    <name evidence="3" type="ORF">M9Y10_008086</name>
</gene>
<dbReference type="EMBL" id="JAPFFF010000014">
    <property type="protein sequence ID" value="KAK8870209.1"/>
    <property type="molecule type" value="Genomic_DNA"/>
</dbReference>
<feature type="compositionally biased region" description="Polar residues" evidence="1">
    <location>
        <begin position="616"/>
        <end position="625"/>
    </location>
</feature>
<sequence>MDDDDPDSQFFITDLESDLYNVIQEIRNDEPPLEIRKDLYTTAQKHALNCYKKLHRNVKEGFESRRNLFRNAKRYMEINFVTKPLESDPISFISNILKSHYISRIQSQINSIGPVTMKLKSNKYVVVILAAYFAPIFSVRQFFVYFPKIREMEQPSNDLDALIDLMNHFRKMHNFKPFTSGATPPKAGSYKNMLTKTVSYESKKASDLFCRLFTDQTFIDLIGEMWTDFSYSIEKGNSNSLLKMKLYRDDEEYIYTIDVKHPIYKNQLDKIYSKYMNSKDNDKINNNNDIHLHENPFGRDNIINEKTYEIQPRNITNESPEIDAKDNNLSGEVEEAIHILNDNTTEKIPEIESEINSPLNSKRSAWHKYEPTGSTVPQTVLLAQKKEATPTNVEPKRHNSTSSLLFSKKIAQFDSGKINLSPKKTAWGNLKPSLNNLPSIIKTDENLHQQEQDSQNGDSKNDESHDEETISEKDYNENNKEKELESYQDNNPNYMSDSSEVLLLQPKQRSNSQTISLLDTVKSPWRSIPMTGSDEPFETKEIRNIPTGLRNSQIKMLADRPSSGIPVPSKINTPLSARPLSKGWPSLKIGKPPISNSVKKQQQQILSPPKIEADQNEMSHPQKQIIKHSSNAWSRINPEISQKDLSNHQIDLNSEGDIIDNNNFDENEKNNDSENTNYSEGEMLVSIPSSSETESDKERKFNSEEENVNKNANKKPLILKGTHKAKMSTLGQSFKKTSPVTVKKKQPIKTITGTTNIHDLSPTKASENK</sequence>
<feature type="region of interest" description="Disordered" evidence="1">
    <location>
        <begin position="447"/>
        <end position="480"/>
    </location>
</feature>
<proteinExistence type="predicted"/>
<keyword evidence="4" id="KW-1185">Reference proteome</keyword>
<feature type="transmembrane region" description="Helical" evidence="2">
    <location>
        <begin position="124"/>
        <end position="146"/>
    </location>
</feature>
<name>A0ABR2IYB0_9EUKA</name>
<evidence type="ECO:0000313" key="3">
    <source>
        <dbReference type="EMBL" id="KAK8870209.1"/>
    </source>
</evidence>
<feature type="compositionally biased region" description="Basic and acidic residues" evidence="1">
    <location>
        <begin position="694"/>
        <end position="703"/>
    </location>
</feature>
<feature type="region of interest" description="Disordered" evidence="1">
    <location>
        <begin position="591"/>
        <end position="625"/>
    </location>
</feature>
<accession>A0ABR2IYB0</accession>
<comment type="caution">
    <text evidence="3">The sequence shown here is derived from an EMBL/GenBank/DDBJ whole genome shotgun (WGS) entry which is preliminary data.</text>
</comment>
<organism evidence="3 4">
    <name type="scientific">Tritrichomonas musculus</name>
    <dbReference type="NCBI Taxonomy" id="1915356"/>
    <lineage>
        <taxon>Eukaryota</taxon>
        <taxon>Metamonada</taxon>
        <taxon>Parabasalia</taxon>
        <taxon>Tritrichomonadida</taxon>
        <taxon>Tritrichomonadidae</taxon>
        <taxon>Tritrichomonas</taxon>
    </lineage>
</organism>
<feature type="compositionally biased region" description="Polar residues" evidence="1">
    <location>
        <begin position="749"/>
        <end position="758"/>
    </location>
</feature>
<feature type="compositionally biased region" description="Polar residues" evidence="1">
    <location>
        <begin position="729"/>
        <end position="740"/>
    </location>
</feature>
<evidence type="ECO:0000256" key="1">
    <source>
        <dbReference type="SAM" id="MobiDB-lite"/>
    </source>
</evidence>
<evidence type="ECO:0000313" key="4">
    <source>
        <dbReference type="Proteomes" id="UP001470230"/>
    </source>
</evidence>
<keyword evidence="2" id="KW-0472">Membrane</keyword>
<feature type="compositionally biased region" description="Basic and acidic residues" evidence="1">
    <location>
        <begin position="459"/>
        <end position="480"/>
    </location>
</feature>
<reference evidence="3 4" key="1">
    <citation type="submission" date="2024-04" db="EMBL/GenBank/DDBJ databases">
        <title>Tritrichomonas musculus Genome.</title>
        <authorList>
            <person name="Alves-Ferreira E."/>
            <person name="Grigg M."/>
            <person name="Lorenzi H."/>
            <person name="Galac M."/>
        </authorList>
    </citation>
    <scope>NUCLEOTIDE SEQUENCE [LARGE SCALE GENOMIC DNA]</scope>
    <source>
        <strain evidence="3 4">EAF2021</strain>
    </source>
</reference>